<evidence type="ECO:0000256" key="2">
    <source>
        <dbReference type="ARBA" id="ARBA00022741"/>
    </source>
</evidence>
<dbReference type="Proteomes" id="UP000588068">
    <property type="component" value="Unassembled WGS sequence"/>
</dbReference>
<comment type="caution">
    <text evidence="7">The sequence shown here is derived from an EMBL/GenBank/DDBJ whole genome shotgun (WGS) entry which is preliminary data.</text>
</comment>
<keyword evidence="1" id="KW-0808">Transferase</keyword>
<dbReference type="Gene3D" id="3.30.200.20">
    <property type="entry name" value="Phosphorylase Kinase, domain 1"/>
    <property type="match status" value="1"/>
</dbReference>
<feature type="domain" description="Protein kinase" evidence="6">
    <location>
        <begin position="171"/>
        <end position="425"/>
    </location>
</feature>
<evidence type="ECO:0000313" key="8">
    <source>
        <dbReference type="Proteomes" id="UP000588068"/>
    </source>
</evidence>
<dbReference type="RefSeq" id="WP_184329365.1">
    <property type="nucleotide sequence ID" value="NZ_JACHHZ010000001.1"/>
</dbReference>
<dbReference type="PROSITE" id="PS50011">
    <property type="entry name" value="PROTEIN_KINASE_DOM"/>
    <property type="match status" value="1"/>
</dbReference>
<protein>
    <submittedName>
        <fullName evidence="7">DNA-binding NarL/FixJ family response regulator</fullName>
    </submittedName>
</protein>
<evidence type="ECO:0000313" key="7">
    <source>
        <dbReference type="EMBL" id="MBB6091573.1"/>
    </source>
</evidence>
<dbReference type="PANTHER" id="PTHR43289:SF6">
    <property type="entry name" value="SERINE_THREONINE-PROTEIN KINASE NEKL-3"/>
    <property type="match status" value="1"/>
</dbReference>
<evidence type="ECO:0000256" key="3">
    <source>
        <dbReference type="ARBA" id="ARBA00022777"/>
    </source>
</evidence>
<evidence type="ECO:0000259" key="6">
    <source>
        <dbReference type="PROSITE" id="PS50011"/>
    </source>
</evidence>
<dbReference type="InterPro" id="IPR008271">
    <property type="entry name" value="Ser/Thr_kinase_AS"/>
</dbReference>
<keyword evidence="2" id="KW-0547">Nucleotide-binding</keyword>
<name>A0A841HFW0_9GAMM</name>
<dbReference type="CDD" id="cd14014">
    <property type="entry name" value="STKc_PknB_like"/>
    <property type="match status" value="1"/>
</dbReference>
<dbReference type="InterPro" id="IPR000719">
    <property type="entry name" value="Prot_kinase_dom"/>
</dbReference>
<keyword evidence="3" id="KW-0418">Kinase</keyword>
<dbReference type="GO" id="GO:0005524">
    <property type="term" value="F:ATP binding"/>
    <property type="evidence" value="ECO:0007669"/>
    <property type="project" value="UniProtKB-KW"/>
</dbReference>
<dbReference type="InterPro" id="IPR011009">
    <property type="entry name" value="Kinase-like_dom_sf"/>
</dbReference>
<evidence type="ECO:0000256" key="4">
    <source>
        <dbReference type="ARBA" id="ARBA00022840"/>
    </source>
</evidence>
<organism evidence="7 8">
    <name type="scientific">Povalibacter uvarum</name>
    <dbReference type="NCBI Taxonomy" id="732238"/>
    <lineage>
        <taxon>Bacteria</taxon>
        <taxon>Pseudomonadati</taxon>
        <taxon>Pseudomonadota</taxon>
        <taxon>Gammaproteobacteria</taxon>
        <taxon>Steroidobacterales</taxon>
        <taxon>Steroidobacteraceae</taxon>
        <taxon>Povalibacter</taxon>
    </lineage>
</organism>
<evidence type="ECO:0000256" key="1">
    <source>
        <dbReference type="ARBA" id="ARBA00022679"/>
    </source>
</evidence>
<sequence length="431" mass="47898">MSSGVPSPAGRNAPPTNAPAGPRVLIITDHTELGRALEQHISVVWSDAECRVHAPLVSGRLHSAFTALGYDVVVLDDRVERGRGEEWLENVTRRESFPPLIYLAAGDDADLVKRVMPRVVDCLARERIDHRRFASAMRDAVQRRRQALALRRTSAQSKAASTFGPVMIRGHRCVRELAIGGTSMVYLAESERAGEMVVLKVLRDTQESGDVQTQFSRFLQEYELISRIRHPNVVRIYDLGVADDHAYIAMEYFPLGDLRGHIASALRPKEALTYLAQMAGALQVVHEVGVLHRDLKPGNIMMRSDSSIALIDFGLAKHVAMDVDMTGTGEIFGTPYYMSPEQGHGHDLDERSDLYSLGVIFYEMLTRRKPFVGPNAMAVLYLHGNAPVPSLEKELAVYQPLVDRLLAKEPADRFESAKALLESIRQIQVSV</sequence>
<keyword evidence="4" id="KW-0067">ATP-binding</keyword>
<gene>
    <name evidence="7" type="ORF">HNQ60_000419</name>
</gene>
<evidence type="ECO:0000256" key="5">
    <source>
        <dbReference type="SAM" id="MobiDB-lite"/>
    </source>
</evidence>
<dbReference type="SUPFAM" id="SSF52172">
    <property type="entry name" value="CheY-like"/>
    <property type="match status" value="1"/>
</dbReference>
<dbReference type="Pfam" id="PF00069">
    <property type="entry name" value="Pkinase"/>
    <property type="match status" value="1"/>
</dbReference>
<keyword evidence="7" id="KW-0238">DNA-binding</keyword>
<dbReference type="PANTHER" id="PTHR43289">
    <property type="entry name" value="MITOGEN-ACTIVATED PROTEIN KINASE KINASE KINASE 20-RELATED"/>
    <property type="match status" value="1"/>
</dbReference>
<dbReference type="InterPro" id="IPR011006">
    <property type="entry name" value="CheY-like_superfamily"/>
</dbReference>
<dbReference type="PROSITE" id="PS00108">
    <property type="entry name" value="PROTEIN_KINASE_ST"/>
    <property type="match status" value="1"/>
</dbReference>
<dbReference type="Gene3D" id="1.10.510.10">
    <property type="entry name" value="Transferase(Phosphotransferase) domain 1"/>
    <property type="match status" value="1"/>
</dbReference>
<feature type="region of interest" description="Disordered" evidence="5">
    <location>
        <begin position="1"/>
        <end position="22"/>
    </location>
</feature>
<dbReference type="SUPFAM" id="SSF56112">
    <property type="entry name" value="Protein kinase-like (PK-like)"/>
    <property type="match status" value="1"/>
</dbReference>
<keyword evidence="8" id="KW-1185">Reference proteome</keyword>
<accession>A0A841HFW0</accession>
<dbReference type="Gene3D" id="3.40.50.2300">
    <property type="match status" value="1"/>
</dbReference>
<dbReference type="EMBL" id="JACHHZ010000001">
    <property type="protein sequence ID" value="MBB6091573.1"/>
    <property type="molecule type" value="Genomic_DNA"/>
</dbReference>
<dbReference type="SMART" id="SM00220">
    <property type="entry name" value="S_TKc"/>
    <property type="match status" value="1"/>
</dbReference>
<dbReference type="AlphaFoldDB" id="A0A841HFW0"/>
<dbReference type="GO" id="GO:0004674">
    <property type="term" value="F:protein serine/threonine kinase activity"/>
    <property type="evidence" value="ECO:0007669"/>
    <property type="project" value="TreeGrafter"/>
</dbReference>
<reference evidence="7 8" key="1">
    <citation type="submission" date="2020-08" db="EMBL/GenBank/DDBJ databases">
        <title>Genomic Encyclopedia of Type Strains, Phase IV (KMG-IV): sequencing the most valuable type-strain genomes for metagenomic binning, comparative biology and taxonomic classification.</title>
        <authorList>
            <person name="Goeker M."/>
        </authorList>
    </citation>
    <scope>NUCLEOTIDE SEQUENCE [LARGE SCALE GENOMIC DNA]</scope>
    <source>
        <strain evidence="7 8">DSM 26723</strain>
    </source>
</reference>
<proteinExistence type="predicted"/>
<dbReference type="GO" id="GO:0003677">
    <property type="term" value="F:DNA binding"/>
    <property type="evidence" value="ECO:0007669"/>
    <property type="project" value="UniProtKB-KW"/>
</dbReference>